<evidence type="ECO:0000256" key="2">
    <source>
        <dbReference type="SAM" id="SignalP"/>
    </source>
</evidence>
<evidence type="ECO:0000313" key="3">
    <source>
        <dbReference type="EMBL" id="KJF17392.1"/>
    </source>
</evidence>
<dbReference type="EMBL" id="JXYS01000044">
    <property type="protein sequence ID" value="KJF17392.1"/>
    <property type="molecule type" value="Genomic_DNA"/>
</dbReference>
<feature type="compositionally biased region" description="Low complexity" evidence="1">
    <location>
        <begin position="287"/>
        <end position="298"/>
    </location>
</feature>
<reference evidence="3 4" key="1">
    <citation type="submission" date="2015-01" db="EMBL/GenBank/DDBJ databases">
        <title>Draft genome of the acidophilic iron oxidizer Acidithrix ferrooxidans strain Py-F3.</title>
        <authorList>
            <person name="Poehlein A."/>
            <person name="Eisen S."/>
            <person name="Schloemann M."/>
            <person name="Johnson B.D."/>
            <person name="Daniel R."/>
            <person name="Muehling M."/>
        </authorList>
    </citation>
    <scope>NUCLEOTIDE SEQUENCE [LARGE SCALE GENOMIC DNA]</scope>
    <source>
        <strain evidence="3 4">Py-F3</strain>
    </source>
</reference>
<protein>
    <recommendedName>
        <fullName evidence="5">Adhesin domain-containing protein</fullName>
    </recommendedName>
</protein>
<feature type="compositionally biased region" description="Polar residues" evidence="1">
    <location>
        <begin position="299"/>
        <end position="314"/>
    </location>
</feature>
<comment type="caution">
    <text evidence="3">The sequence shown here is derived from an EMBL/GenBank/DDBJ whole genome shotgun (WGS) entry which is preliminary data.</text>
</comment>
<name>A0A0D8HI08_9ACTN</name>
<feature type="compositionally biased region" description="Low complexity" evidence="1">
    <location>
        <begin position="168"/>
        <end position="181"/>
    </location>
</feature>
<evidence type="ECO:0000256" key="1">
    <source>
        <dbReference type="SAM" id="MobiDB-lite"/>
    </source>
</evidence>
<evidence type="ECO:0008006" key="5">
    <source>
        <dbReference type="Google" id="ProtNLM"/>
    </source>
</evidence>
<dbReference type="Proteomes" id="UP000032360">
    <property type="component" value="Unassembled WGS sequence"/>
</dbReference>
<feature type="region of interest" description="Disordered" evidence="1">
    <location>
        <begin position="162"/>
        <end position="181"/>
    </location>
</feature>
<feature type="region of interest" description="Disordered" evidence="1">
    <location>
        <begin position="287"/>
        <end position="314"/>
    </location>
</feature>
<sequence>MKVKVKVAWLLAALGAAGAVAGGSFLLSTSNSSAEVAISVPPSNKLKVGTSNGAGATGGAKPIARGQANVALLRGVDHADFTVDPKGAGVVNYAFDKGVLNVISPTSLTLTRADSTKLTLTLTSSTDFVNTSQSQLALDLSGSITVHVAVISSNGIVERITGPKTKPGLSSASGQATSQTSKVSPLLGLEHASLERYRSGTGVVTTEVDRGRVTKISSSSITIQHRDSTTVTLAISSSTGFGSSSESQVSTSLVGKTKTYATVISQNGMAREVLVLGGKGSVHFGVGSSDKGSSSSTGAQNSGPFVSSGNVATT</sequence>
<keyword evidence="2" id="KW-0732">Signal</keyword>
<proteinExistence type="predicted"/>
<dbReference type="AlphaFoldDB" id="A0A0D8HI08"/>
<keyword evidence="4" id="KW-1185">Reference proteome</keyword>
<feature type="signal peptide" evidence="2">
    <location>
        <begin position="1"/>
        <end position="21"/>
    </location>
</feature>
<organism evidence="3 4">
    <name type="scientific">Acidithrix ferrooxidans</name>
    <dbReference type="NCBI Taxonomy" id="1280514"/>
    <lineage>
        <taxon>Bacteria</taxon>
        <taxon>Bacillati</taxon>
        <taxon>Actinomycetota</taxon>
        <taxon>Acidimicrobiia</taxon>
        <taxon>Acidimicrobiales</taxon>
        <taxon>Acidimicrobiaceae</taxon>
        <taxon>Acidithrix</taxon>
    </lineage>
</organism>
<feature type="chain" id="PRO_5039572238" description="Adhesin domain-containing protein" evidence="2">
    <location>
        <begin position="22"/>
        <end position="314"/>
    </location>
</feature>
<gene>
    <name evidence="3" type="ORF">AXFE_17450</name>
</gene>
<evidence type="ECO:0000313" key="4">
    <source>
        <dbReference type="Proteomes" id="UP000032360"/>
    </source>
</evidence>
<dbReference type="RefSeq" id="WP_052605437.1">
    <property type="nucleotide sequence ID" value="NZ_JXYS01000044.1"/>
</dbReference>
<accession>A0A0D8HI08</accession>